<comment type="caution">
    <text evidence="2">The sequence shown here is derived from an EMBL/GenBank/DDBJ whole genome shotgun (WGS) entry which is preliminary data.</text>
</comment>
<evidence type="ECO:0000256" key="1">
    <source>
        <dbReference type="SAM" id="Coils"/>
    </source>
</evidence>
<organism evidence="2 3">
    <name type="scientific">Reticulomyxa filosa</name>
    <dbReference type="NCBI Taxonomy" id="46433"/>
    <lineage>
        <taxon>Eukaryota</taxon>
        <taxon>Sar</taxon>
        <taxon>Rhizaria</taxon>
        <taxon>Retaria</taxon>
        <taxon>Foraminifera</taxon>
        <taxon>Monothalamids</taxon>
        <taxon>Reticulomyxidae</taxon>
        <taxon>Reticulomyxa</taxon>
    </lineage>
</organism>
<proteinExistence type="predicted"/>
<evidence type="ECO:0000313" key="2">
    <source>
        <dbReference type="EMBL" id="ETO21113.1"/>
    </source>
</evidence>
<protein>
    <submittedName>
        <fullName evidence="2">Uncharacterized protein</fullName>
    </submittedName>
</protein>
<dbReference type="Proteomes" id="UP000023152">
    <property type="component" value="Unassembled WGS sequence"/>
</dbReference>
<evidence type="ECO:0000313" key="3">
    <source>
        <dbReference type="Proteomes" id="UP000023152"/>
    </source>
</evidence>
<name>X6N591_RETFI</name>
<feature type="coiled-coil region" evidence="1">
    <location>
        <begin position="19"/>
        <end position="60"/>
    </location>
</feature>
<accession>X6N591</accession>
<gene>
    <name evidence="2" type="ORF">RFI_16088</name>
</gene>
<dbReference type="EMBL" id="ASPP01011926">
    <property type="protein sequence ID" value="ETO21113.1"/>
    <property type="molecule type" value="Genomic_DNA"/>
</dbReference>
<reference evidence="2 3" key="1">
    <citation type="journal article" date="2013" name="Curr. Biol.">
        <title>The Genome of the Foraminiferan Reticulomyxa filosa.</title>
        <authorList>
            <person name="Glockner G."/>
            <person name="Hulsmann N."/>
            <person name="Schleicher M."/>
            <person name="Noegel A.A."/>
            <person name="Eichinger L."/>
            <person name="Gallinger C."/>
            <person name="Pawlowski J."/>
            <person name="Sierra R."/>
            <person name="Euteneuer U."/>
            <person name="Pillet L."/>
            <person name="Moustafa A."/>
            <person name="Platzer M."/>
            <person name="Groth M."/>
            <person name="Szafranski K."/>
            <person name="Schliwa M."/>
        </authorList>
    </citation>
    <scope>NUCLEOTIDE SEQUENCE [LARGE SCALE GENOMIC DNA]</scope>
</reference>
<keyword evidence="3" id="KW-1185">Reference proteome</keyword>
<dbReference type="AlphaFoldDB" id="X6N591"/>
<keyword evidence="1" id="KW-0175">Coiled coil</keyword>
<sequence>MLIEEQGKIKQLVKIIKEKDNQLQQISVLTEQIQILEQQNQKLQTLLQKEKEQAKDLTIELLRRDRQIFKLNEQIANTPQFRRSFFPKN</sequence>